<comment type="subcellular location">
    <subcellularLocation>
        <location evidence="5">Cytoplasm</location>
    </subcellularLocation>
    <subcellularLocation>
        <location evidence="4">Endoplasmic reticulum membrane</location>
        <topology evidence="4">Multi-pass membrane protein</topology>
    </subcellularLocation>
    <subcellularLocation>
        <location evidence="2">Nucleus membrane</location>
        <topology evidence="2">Multi-pass membrane protein</topology>
    </subcellularLocation>
    <subcellularLocation>
        <location evidence="3">Nucleus speckle</location>
    </subcellularLocation>
    <subcellularLocation>
        <location evidence="6">Nucleus</location>
        <location evidence="6">Nucleoplasm</location>
    </subcellularLocation>
</comment>
<evidence type="ECO:0000256" key="25">
    <source>
        <dbReference type="PIRSR" id="PIRSR033096-1"/>
    </source>
</evidence>
<evidence type="ECO:0000313" key="29">
    <source>
        <dbReference type="EMBL" id="CAK7348150.1"/>
    </source>
</evidence>
<evidence type="ECO:0000256" key="6">
    <source>
        <dbReference type="ARBA" id="ARBA00004642"/>
    </source>
</evidence>
<dbReference type="Proteomes" id="UP001314170">
    <property type="component" value="Unassembled WGS sequence"/>
</dbReference>
<reference evidence="29 30" key="1">
    <citation type="submission" date="2024-01" db="EMBL/GenBank/DDBJ databases">
        <authorList>
            <person name="Waweru B."/>
        </authorList>
    </citation>
    <scope>NUCLEOTIDE SEQUENCE [LARGE SCALE GENOMIC DNA]</scope>
</reference>
<evidence type="ECO:0000256" key="22">
    <source>
        <dbReference type="ARBA" id="ARBA00047761"/>
    </source>
</evidence>
<dbReference type="CDD" id="cd07417">
    <property type="entry name" value="MPP_PP5_C"/>
    <property type="match status" value="1"/>
</dbReference>
<dbReference type="SMART" id="SM00028">
    <property type="entry name" value="TPR"/>
    <property type="match status" value="3"/>
</dbReference>
<evidence type="ECO:0000256" key="20">
    <source>
        <dbReference type="ARBA" id="ARBA00023211"/>
    </source>
</evidence>
<evidence type="ECO:0000313" key="30">
    <source>
        <dbReference type="Proteomes" id="UP001314170"/>
    </source>
</evidence>
<dbReference type="Gene3D" id="1.25.40.10">
    <property type="entry name" value="Tetratricopeptide repeat domain"/>
    <property type="match status" value="1"/>
</dbReference>
<keyword evidence="19 27" id="KW-0472">Membrane</keyword>
<protein>
    <recommendedName>
        <fullName evidence="9">Serine/threonine-protein phosphatase 5</fullName>
        <ecNumber evidence="8">3.1.3.16</ecNumber>
    </recommendedName>
</protein>
<feature type="transmembrane region" description="Helical" evidence="27">
    <location>
        <begin position="172"/>
        <end position="193"/>
    </location>
</feature>
<dbReference type="GO" id="GO:0004722">
    <property type="term" value="F:protein serine/threonine phosphatase activity"/>
    <property type="evidence" value="ECO:0007669"/>
    <property type="project" value="UniProtKB-EC"/>
</dbReference>
<evidence type="ECO:0000256" key="1">
    <source>
        <dbReference type="ARBA" id="ARBA00001936"/>
    </source>
</evidence>
<keyword evidence="17" id="KW-0904">Protein phosphatase</keyword>
<evidence type="ECO:0000256" key="19">
    <source>
        <dbReference type="ARBA" id="ARBA00023136"/>
    </source>
</evidence>
<dbReference type="FunFam" id="3.60.21.10:FF:000021">
    <property type="entry name" value="Serine/threonine-protein phosphatase 5"/>
    <property type="match status" value="1"/>
</dbReference>
<dbReference type="Pfam" id="PF13181">
    <property type="entry name" value="TPR_8"/>
    <property type="match status" value="1"/>
</dbReference>
<dbReference type="Pfam" id="PF08321">
    <property type="entry name" value="PPP5"/>
    <property type="match status" value="1"/>
</dbReference>
<evidence type="ECO:0000256" key="8">
    <source>
        <dbReference type="ARBA" id="ARBA00013081"/>
    </source>
</evidence>
<keyword evidence="21" id="KW-0539">Nucleus</keyword>
<dbReference type="InterPro" id="IPR019734">
    <property type="entry name" value="TPR_rpt"/>
</dbReference>
<dbReference type="PRINTS" id="PR00114">
    <property type="entry name" value="STPHPHTASE"/>
</dbReference>
<dbReference type="InterPro" id="IPR013235">
    <property type="entry name" value="PPP_dom"/>
</dbReference>
<feature type="transmembrane region" description="Helical" evidence="27">
    <location>
        <begin position="200"/>
        <end position="218"/>
    </location>
</feature>
<evidence type="ECO:0000256" key="18">
    <source>
        <dbReference type="ARBA" id="ARBA00022989"/>
    </source>
</evidence>
<sequence>METEDSNVSRAEEIKVLANEAFKAHKYGQAIDLYTQAIEVNGENAVYWANRAFAHTKLEEYGSAIQDASKAIEIDPKYSKAKQTYLEFFGYYRRGAAYLAVGKFKDALKDFQQVKKLCPNDPDASKKLKECEKAVMKLKFEEAIAVPQSQRRSVADSIDFHSIGTSPSSSSMPAQVAIASVAVAVVAAAVMLVGMAKPAVVVAVLMVILLVLGAFWWGSCWGSGVFTKRGVMDLDVEPQYSGARIEGDIVTLDFVKKMMDDFKNQKCLHKRYAFQIVLQTREMLQALPSLVDINIPDGKHFTVCGDVHGQFYDLLNIFKLNGLPSEENPYLFNGDFVDRGSFSLEVILTLFAFKCMCPSAIYLSRGNHESKSMNKMYGFEGEVRSKLSETFVELFAEVFCCLPLAHVISGKVFVVHGGLFSVDGVKLSDIKAIDRFCEPPEEGLMCELLWSDPQPFPGRGPSKRGVGLSFGKDVTQRFLQDNSLDLVVRSHEVKDEGYEIEHDGKLITVFSAPNYCDQMGNKGAFIRFEAPDLKPNIVTFSAVTGGVRQLGWSTSDGGYCFLVFEFHSSYNDTARLMMSFCAFNMQPHPDVKPMAYANNFLRMFS</sequence>
<dbReference type="GO" id="GO:0046872">
    <property type="term" value="F:metal ion binding"/>
    <property type="evidence" value="ECO:0007669"/>
    <property type="project" value="UniProtKB-KW"/>
</dbReference>
<evidence type="ECO:0000256" key="4">
    <source>
        <dbReference type="ARBA" id="ARBA00004477"/>
    </source>
</evidence>
<evidence type="ECO:0000256" key="15">
    <source>
        <dbReference type="ARBA" id="ARBA00022803"/>
    </source>
</evidence>
<keyword evidence="12" id="KW-0479">Metal-binding</keyword>
<dbReference type="GO" id="GO:0031965">
    <property type="term" value="C:nuclear membrane"/>
    <property type="evidence" value="ECO:0007669"/>
    <property type="project" value="UniProtKB-SubCell"/>
</dbReference>
<evidence type="ECO:0000256" key="3">
    <source>
        <dbReference type="ARBA" id="ARBA00004324"/>
    </source>
</evidence>
<gene>
    <name evidence="29" type="ORF">DCAF_LOCUS20843</name>
</gene>
<evidence type="ECO:0000256" key="16">
    <source>
        <dbReference type="ARBA" id="ARBA00022824"/>
    </source>
</evidence>
<evidence type="ECO:0000256" key="24">
    <source>
        <dbReference type="ARBA" id="ARBA00064524"/>
    </source>
</evidence>
<comment type="caution">
    <text evidence="29">The sequence shown here is derived from an EMBL/GenBank/DDBJ whole genome shotgun (WGS) entry which is preliminary data.</text>
</comment>
<dbReference type="InterPro" id="IPR011990">
    <property type="entry name" value="TPR-like_helical_dom_sf"/>
</dbReference>
<dbReference type="SUPFAM" id="SSF48452">
    <property type="entry name" value="TPR-like"/>
    <property type="match status" value="1"/>
</dbReference>
<evidence type="ECO:0000256" key="5">
    <source>
        <dbReference type="ARBA" id="ARBA00004496"/>
    </source>
</evidence>
<dbReference type="Pfam" id="PF00515">
    <property type="entry name" value="TPR_1"/>
    <property type="match status" value="1"/>
</dbReference>
<dbReference type="InterPro" id="IPR004843">
    <property type="entry name" value="Calcineurin-like_PHP"/>
</dbReference>
<keyword evidence="10" id="KW-0963">Cytoplasm</keyword>
<dbReference type="AlphaFoldDB" id="A0AAV1SB06"/>
<evidence type="ECO:0000256" key="21">
    <source>
        <dbReference type="ARBA" id="ARBA00023242"/>
    </source>
</evidence>
<dbReference type="Pfam" id="PF00149">
    <property type="entry name" value="Metallophos"/>
    <property type="match status" value="1"/>
</dbReference>
<feature type="repeat" description="TPR" evidence="26">
    <location>
        <begin position="88"/>
        <end position="121"/>
    </location>
</feature>
<accession>A0AAV1SB06</accession>
<feature type="active site" description="Proton donor/acceptor" evidence="25">
    <location>
        <position position="368"/>
    </location>
</feature>
<dbReference type="InterPro" id="IPR051134">
    <property type="entry name" value="PPP_phosphatase"/>
</dbReference>
<dbReference type="PANTHER" id="PTHR45668">
    <property type="entry name" value="SERINE/THREONINE-PROTEIN PHOSPHATASE 5-RELATED"/>
    <property type="match status" value="1"/>
</dbReference>
<evidence type="ECO:0000256" key="27">
    <source>
        <dbReference type="SAM" id="Phobius"/>
    </source>
</evidence>
<keyword evidence="18 27" id="KW-1133">Transmembrane helix</keyword>
<comment type="similarity">
    <text evidence="7">Belongs to the PPP phosphatase family. PP-5 (PP-T) subfamily.</text>
</comment>
<evidence type="ECO:0000256" key="13">
    <source>
        <dbReference type="ARBA" id="ARBA00022737"/>
    </source>
</evidence>
<evidence type="ECO:0000256" key="10">
    <source>
        <dbReference type="ARBA" id="ARBA00022490"/>
    </source>
</evidence>
<name>A0AAV1SB06_9ROSI</name>
<dbReference type="InterPro" id="IPR029052">
    <property type="entry name" value="Metallo-depent_PP-like"/>
</dbReference>
<dbReference type="InterPro" id="IPR041753">
    <property type="entry name" value="PP5_C"/>
</dbReference>
<comment type="catalytic activity">
    <reaction evidence="22">
        <text>O-phospho-L-seryl-[protein] + H2O = L-seryl-[protein] + phosphate</text>
        <dbReference type="Rhea" id="RHEA:20629"/>
        <dbReference type="Rhea" id="RHEA-COMP:9863"/>
        <dbReference type="Rhea" id="RHEA-COMP:11604"/>
        <dbReference type="ChEBI" id="CHEBI:15377"/>
        <dbReference type="ChEBI" id="CHEBI:29999"/>
        <dbReference type="ChEBI" id="CHEBI:43474"/>
        <dbReference type="ChEBI" id="CHEBI:83421"/>
        <dbReference type="EC" id="3.1.3.16"/>
    </reaction>
</comment>
<feature type="domain" description="Serine/threonine specific protein phosphatases" evidence="28">
    <location>
        <begin position="268"/>
        <end position="544"/>
    </location>
</feature>
<evidence type="ECO:0000256" key="14">
    <source>
        <dbReference type="ARBA" id="ARBA00022801"/>
    </source>
</evidence>
<keyword evidence="11 27" id="KW-0812">Transmembrane</keyword>
<comment type="subunit">
    <text evidence="24">Interacts with PHYA and PHYB, mostly when they are phosphorylated and in Pfr forms.</text>
</comment>
<dbReference type="EC" id="3.1.3.16" evidence="8"/>
<dbReference type="PIRSF" id="PIRSF033096">
    <property type="entry name" value="PPPtase_5"/>
    <property type="match status" value="1"/>
</dbReference>
<dbReference type="InterPro" id="IPR006186">
    <property type="entry name" value="Ser/Thr-sp_prot-phosphatase"/>
</dbReference>
<evidence type="ECO:0000256" key="17">
    <source>
        <dbReference type="ARBA" id="ARBA00022912"/>
    </source>
</evidence>
<keyword evidence="16" id="KW-0256">Endoplasmic reticulum</keyword>
<evidence type="ECO:0000256" key="7">
    <source>
        <dbReference type="ARBA" id="ARBA00008786"/>
    </source>
</evidence>
<comment type="cofactor">
    <cofactor evidence="1">
        <name>Mn(2+)</name>
        <dbReference type="ChEBI" id="CHEBI:29035"/>
    </cofactor>
</comment>
<dbReference type="FunFam" id="1.25.40.10:FF:000292">
    <property type="entry name" value="Serine/threonine-protein phosphatase 5"/>
    <property type="match status" value="1"/>
</dbReference>
<dbReference type="EMBL" id="CAWUPB010001173">
    <property type="protein sequence ID" value="CAK7348150.1"/>
    <property type="molecule type" value="Genomic_DNA"/>
</dbReference>
<evidence type="ECO:0000256" key="9">
    <source>
        <dbReference type="ARBA" id="ARBA00020001"/>
    </source>
</evidence>
<organism evidence="29 30">
    <name type="scientific">Dovyalis caffra</name>
    <dbReference type="NCBI Taxonomy" id="77055"/>
    <lineage>
        <taxon>Eukaryota</taxon>
        <taxon>Viridiplantae</taxon>
        <taxon>Streptophyta</taxon>
        <taxon>Embryophyta</taxon>
        <taxon>Tracheophyta</taxon>
        <taxon>Spermatophyta</taxon>
        <taxon>Magnoliopsida</taxon>
        <taxon>eudicotyledons</taxon>
        <taxon>Gunneridae</taxon>
        <taxon>Pentapetalae</taxon>
        <taxon>rosids</taxon>
        <taxon>fabids</taxon>
        <taxon>Malpighiales</taxon>
        <taxon>Salicaceae</taxon>
        <taxon>Flacourtieae</taxon>
        <taxon>Dovyalis</taxon>
    </lineage>
</organism>
<keyword evidence="14" id="KW-0378">Hydrolase</keyword>
<evidence type="ECO:0000256" key="2">
    <source>
        <dbReference type="ARBA" id="ARBA00004232"/>
    </source>
</evidence>
<keyword evidence="13" id="KW-0677">Repeat</keyword>
<feature type="repeat" description="TPR" evidence="26">
    <location>
        <begin position="45"/>
        <end position="78"/>
    </location>
</feature>
<evidence type="ECO:0000256" key="11">
    <source>
        <dbReference type="ARBA" id="ARBA00022692"/>
    </source>
</evidence>
<comment type="catalytic activity">
    <reaction evidence="23">
        <text>O-phospho-L-threonyl-[protein] + H2O = L-threonyl-[protein] + phosphate</text>
        <dbReference type="Rhea" id="RHEA:47004"/>
        <dbReference type="Rhea" id="RHEA-COMP:11060"/>
        <dbReference type="Rhea" id="RHEA-COMP:11605"/>
        <dbReference type="ChEBI" id="CHEBI:15377"/>
        <dbReference type="ChEBI" id="CHEBI:30013"/>
        <dbReference type="ChEBI" id="CHEBI:43474"/>
        <dbReference type="ChEBI" id="CHEBI:61977"/>
        <dbReference type="EC" id="3.1.3.16"/>
    </reaction>
</comment>
<dbReference type="PROSITE" id="PS50005">
    <property type="entry name" value="TPR"/>
    <property type="match status" value="2"/>
</dbReference>
<keyword evidence="30" id="KW-1185">Reference proteome</keyword>
<dbReference type="Gene3D" id="3.60.21.10">
    <property type="match status" value="1"/>
</dbReference>
<keyword evidence="20" id="KW-0464">Manganese</keyword>
<dbReference type="SMART" id="SM00156">
    <property type="entry name" value="PP2Ac"/>
    <property type="match status" value="1"/>
</dbReference>
<keyword evidence="15 26" id="KW-0802">TPR repeat</keyword>
<evidence type="ECO:0000259" key="28">
    <source>
        <dbReference type="SMART" id="SM00156"/>
    </source>
</evidence>
<proteinExistence type="inferred from homology"/>
<dbReference type="SUPFAM" id="SSF56300">
    <property type="entry name" value="Metallo-dependent phosphatases"/>
    <property type="match status" value="1"/>
</dbReference>
<dbReference type="GO" id="GO:0005789">
    <property type="term" value="C:endoplasmic reticulum membrane"/>
    <property type="evidence" value="ECO:0007669"/>
    <property type="project" value="UniProtKB-SubCell"/>
</dbReference>
<dbReference type="GO" id="GO:0016607">
    <property type="term" value="C:nuclear speck"/>
    <property type="evidence" value="ECO:0007669"/>
    <property type="project" value="UniProtKB-SubCell"/>
</dbReference>
<dbReference type="PANTHER" id="PTHR45668:SF5">
    <property type="entry name" value="SERINE_THREONINE-PROTEIN PHOSPHATASE 5"/>
    <property type="match status" value="1"/>
</dbReference>
<evidence type="ECO:0000256" key="12">
    <source>
        <dbReference type="ARBA" id="ARBA00022723"/>
    </source>
</evidence>
<evidence type="ECO:0000256" key="23">
    <source>
        <dbReference type="ARBA" id="ARBA00048336"/>
    </source>
</evidence>
<evidence type="ECO:0000256" key="26">
    <source>
        <dbReference type="PROSITE-ProRule" id="PRU00339"/>
    </source>
</evidence>